<name>A0AA43Z4N3_9GAMM</name>
<proteinExistence type="predicted"/>
<feature type="compositionally biased region" description="Polar residues" evidence="1">
    <location>
        <begin position="1"/>
        <end position="23"/>
    </location>
</feature>
<organism evidence="2 3">
    <name type="scientific">Azotobacter chroococcum</name>
    <dbReference type="NCBI Taxonomy" id="353"/>
    <lineage>
        <taxon>Bacteria</taxon>
        <taxon>Pseudomonadati</taxon>
        <taxon>Pseudomonadota</taxon>
        <taxon>Gammaproteobacteria</taxon>
        <taxon>Pseudomonadales</taxon>
        <taxon>Pseudomonadaceae</taxon>
        <taxon>Azotobacter</taxon>
    </lineage>
</organism>
<dbReference type="EMBL" id="JAAPAP010000003">
    <property type="protein sequence ID" value="NHN76691.1"/>
    <property type="molecule type" value="Genomic_DNA"/>
</dbReference>
<reference evidence="2" key="1">
    <citation type="submission" date="2020-03" db="EMBL/GenBank/DDBJ databases">
        <title>Genome assembly of Azotobacter chroococcum W5.</title>
        <authorList>
            <person name="Kannepalli A."/>
        </authorList>
    </citation>
    <scope>NUCLEOTIDE SEQUENCE</scope>
    <source>
        <strain evidence="2">W5</strain>
    </source>
</reference>
<accession>A0AA43Z4N3</accession>
<feature type="region of interest" description="Disordered" evidence="1">
    <location>
        <begin position="1"/>
        <end position="27"/>
    </location>
</feature>
<evidence type="ECO:0008006" key="4">
    <source>
        <dbReference type="Google" id="ProtNLM"/>
    </source>
</evidence>
<dbReference type="AlphaFoldDB" id="A0AA43Z4N3"/>
<dbReference type="Proteomes" id="UP000736384">
    <property type="component" value="Unassembled WGS sequence"/>
</dbReference>
<sequence length="127" mass="14148">MKKATPQYQQSSPSRDQSITASASPDELLAKAPTKIARILTYLLEPGNSLNRFEAEKHGDHCLHTTISTLANSHGLEIQRQTEEVPTNWGEPCNVTRYSLPESQYQQARAVLAQMGKRSKGRKKEVA</sequence>
<gene>
    <name evidence="2" type="ORF">HA520_05230</name>
</gene>
<evidence type="ECO:0000313" key="2">
    <source>
        <dbReference type="EMBL" id="NHN76691.1"/>
    </source>
</evidence>
<evidence type="ECO:0000256" key="1">
    <source>
        <dbReference type="SAM" id="MobiDB-lite"/>
    </source>
</evidence>
<comment type="caution">
    <text evidence="2">The sequence shown here is derived from an EMBL/GenBank/DDBJ whole genome shotgun (WGS) entry which is preliminary data.</text>
</comment>
<dbReference type="RefSeq" id="WP_165891854.1">
    <property type="nucleotide sequence ID" value="NZ_JAAPAP010000003.1"/>
</dbReference>
<evidence type="ECO:0000313" key="3">
    <source>
        <dbReference type="Proteomes" id="UP000736384"/>
    </source>
</evidence>
<protein>
    <recommendedName>
        <fullName evidence="4">Helix-turn-helix domain-containing protein</fullName>
    </recommendedName>
</protein>